<dbReference type="EC" id="7.1.1.-" evidence="8"/>
<keyword evidence="10" id="KW-1185">Reference proteome</keyword>
<protein>
    <recommendedName>
        <fullName evidence="8">NADH-quinone oxidoreductase subunit K</fullName>
        <ecNumber evidence="8">7.1.1.-</ecNumber>
    </recommendedName>
    <alternativeName>
        <fullName evidence="8">NADH dehydrogenase I subunit K</fullName>
    </alternativeName>
    <alternativeName>
        <fullName evidence="8">NDH-1 subunit K</fullName>
    </alternativeName>
</protein>
<dbReference type="EMBL" id="RBIL01000001">
    <property type="protein sequence ID" value="RKQ91956.1"/>
    <property type="molecule type" value="Genomic_DNA"/>
</dbReference>
<dbReference type="GO" id="GO:0042773">
    <property type="term" value="P:ATP synthesis coupled electron transport"/>
    <property type="evidence" value="ECO:0007669"/>
    <property type="project" value="InterPro"/>
</dbReference>
<comment type="subcellular location">
    <subcellularLocation>
        <location evidence="8">Cell membrane</location>
        <topology evidence="8">Multi-pass membrane protein</topology>
    </subcellularLocation>
    <subcellularLocation>
        <location evidence="1">Membrane</location>
        <topology evidence="1">Multi-pass membrane protein</topology>
    </subcellularLocation>
</comment>
<organism evidence="9 10">
    <name type="scientific">Solirubrobacter pauli</name>
    <dbReference type="NCBI Taxonomy" id="166793"/>
    <lineage>
        <taxon>Bacteria</taxon>
        <taxon>Bacillati</taxon>
        <taxon>Actinomycetota</taxon>
        <taxon>Thermoleophilia</taxon>
        <taxon>Solirubrobacterales</taxon>
        <taxon>Solirubrobacteraceae</taxon>
        <taxon>Solirubrobacter</taxon>
    </lineage>
</organism>
<keyword evidence="6 8" id="KW-1133">Transmembrane helix</keyword>
<proteinExistence type="inferred from homology"/>
<evidence type="ECO:0000256" key="4">
    <source>
        <dbReference type="ARBA" id="ARBA00022692"/>
    </source>
</evidence>
<evidence type="ECO:0000256" key="3">
    <source>
        <dbReference type="ARBA" id="ARBA00022448"/>
    </source>
</evidence>
<keyword evidence="8" id="KW-1278">Translocase</keyword>
<keyword evidence="4 8" id="KW-0812">Transmembrane</keyword>
<comment type="subunit">
    <text evidence="8">NDH-1 is composed of 14 different subunits. Subunits NuoA, H, J, K, L, M, N constitute the membrane sector of the complex.</text>
</comment>
<dbReference type="GO" id="GO:0050136">
    <property type="term" value="F:NADH dehydrogenase (quinone) (non-electrogenic) activity"/>
    <property type="evidence" value="ECO:0007669"/>
    <property type="project" value="UniProtKB-UniRule"/>
</dbReference>
<evidence type="ECO:0000256" key="8">
    <source>
        <dbReference type="HAMAP-Rule" id="MF_01456"/>
    </source>
</evidence>
<dbReference type="AlphaFoldDB" id="A0A660LC37"/>
<comment type="catalytic activity">
    <reaction evidence="8">
        <text>a quinone + NADH + 5 H(+)(in) = a quinol + NAD(+) + 4 H(+)(out)</text>
        <dbReference type="Rhea" id="RHEA:57888"/>
        <dbReference type="ChEBI" id="CHEBI:15378"/>
        <dbReference type="ChEBI" id="CHEBI:24646"/>
        <dbReference type="ChEBI" id="CHEBI:57540"/>
        <dbReference type="ChEBI" id="CHEBI:57945"/>
        <dbReference type="ChEBI" id="CHEBI:132124"/>
    </reaction>
</comment>
<evidence type="ECO:0000256" key="1">
    <source>
        <dbReference type="ARBA" id="ARBA00004141"/>
    </source>
</evidence>
<comment type="similarity">
    <text evidence="2 8">Belongs to the complex I subunit 4L family.</text>
</comment>
<evidence type="ECO:0000313" key="10">
    <source>
        <dbReference type="Proteomes" id="UP000278962"/>
    </source>
</evidence>
<keyword evidence="8" id="KW-0520">NAD</keyword>
<keyword evidence="8" id="KW-1003">Cell membrane</keyword>
<evidence type="ECO:0000313" key="9">
    <source>
        <dbReference type="EMBL" id="RKQ91956.1"/>
    </source>
</evidence>
<feature type="transmembrane region" description="Helical" evidence="8">
    <location>
        <begin position="60"/>
        <end position="83"/>
    </location>
</feature>
<keyword evidence="5 8" id="KW-0874">Quinone</keyword>
<dbReference type="GO" id="GO:0030964">
    <property type="term" value="C:NADH dehydrogenase complex"/>
    <property type="evidence" value="ECO:0007669"/>
    <property type="project" value="TreeGrafter"/>
</dbReference>
<dbReference type="RefSeq" id="WP_121249705.1">
    <property type="nucleotide sequence ID" value="NZ_RBIL01000001.1"/>
</dbReference>
<gene>
    <name evidence="8" type="primary">nuoK</name>
    <name evidence="9" type="ORF">C8N24_1795</name>
</gene>
<dbReference type="Proteomes" id="UP000278962">
    <property type="component" value="Unassembled WGS sequence"/>
</dbReference>
<feature type="transmembrane region" description="Helical" evidence="8">
    <location>
        <begin position="29"/>
        <end position="48"/>
    </location>
</feature>
<comment type="function">
    <text evidence="8">NDH-1 shuttles electrons from NADH, via FMN and iron-sulfur (Fe-S) centers, to quinones in the respiratory chain. The immediate electron acceptor for the enzyme in this species is believed to be a menaquinone. Couples the redox reaction to proton translocation (for every two electrons transferred, four hydrogen ions are translocated across the cytoplasmic membrane), and thus conserves the redox energy in a proton gradient.</text>
</comment>
<name>A0A660LC37_9ACTN</name>
<sequence length="99" mass="10681">MDLIWYLIVSALIFCIGAGGVLTRRNPLVVLLCLELMLNAANLALVAFARAHGDMGGQIFALMVMVVAACEVAVGLGLVVAIYRRRLPIDVDELRELQG</sequence>
<dbReference type="InterPro" id="IPR001133">
    <property type="entry name" value="NADH_UbQ_OxRdtase_chain4L/K"/>
</dbReference>
<dbReference type="HAMAP" id="MF_01456">
    <property type="entry name" value="NDH1_NuoK"/>
    <property type="match status" value="1"/>
</dbReference>
<dbReference type="PANTHER" id="PTHR11434:SF16">
    <property type="entry name" value="NADH-UBIQUINONE OXIDOREDUCTASE CHAIN 4L"/>
    <property type="match status" value="1"/>
</dbReference>
<evidence type="ECO:0000256" key="2">
    <source>
        <dbReference type="ARBA" id="ARBA00010519"/>
    </source>
</evidence>
<dbReference type="PANTHER" id="PTHR11434">
    <property type="entry name" value="NADH-UBIQUINONE OXIDOREDUCTASE SUBUNIT ND4L"/>
    <property type="match status" value="1"/>
</dbReference>
<dbReference type="GO" id="GO:0048038">
    <property type="term" value="F:quinone binding"/>
    <property type="evidence" value="ECO:0007669"/>
    <property type="project" value="UniProtKB-KW"/>
</dbReference>
<dbReference type="GO" id="GO:0005886">
    <property type="term" value="C:plasma membrane"/>
    <property type="evidence" value="ECO:0007669"/>
    <property type="project" value="UniProtKB-SubCell"/>
</dbReference>
<reference evidence="9 10" key="1">
    <citation type="submission" date="2018-10" db="EMBL/GenBank/DDBJ databases">
        <title>Genomic Encyclopedia of Archaeal and Bacterial Type Strains, Phase II (KMG-II): from individual species to whole genera.</title>
        <authorList>
            <person name="Goeker M."/>
        </authorList>
    </citation>
    <scope>NUCLEOTIDE SEQUENCE [LARGE SCALE GENOMIC DNA]</scope>
    <source>
        <strain evidence="9 10">DSM 14954</strain>
    </source>
</reference>
<feature type="transmembrane region" description="Helical" evidence="8">
    <location>
        <begin position="6"/>
        <end position="22"/>
    </location>
</feature>
<dbReference type="Pfam" id="PF00420">
    <property type="entry name" value="Oxidored_q2"/>
    <property type="match status" value="1"/>
</dbReference>
<keyword evidence="7 8" id="KW-0472">Membrane</keyword>
<evidence type="ECO:0000256" key="7">
    <source>
        <dbReference type="ARBA" id="ARBA00023136"/>
    </source>
</evidence>
<dbReference type="Gene3D" id="1.10.287.3510">
    <property type="match status" value="1"/>
</dbReference>
<dbReference type="FunFam" id="1.10.287.3510:FF:000001">
    <property type="entry name" value="NADH-quinone oxidoreductase subunit K"/>
    <property type="match status" value="1"/>
</dbReference>
<dbReference type="NCBIfam" id="NF004320">
    <property type="entry name" value="PRK05715.1-2"/>
    <property type="match status" value="1"/>
</dbReference>
<evidence type="ECO:0000256" key="5">
    <source>
        <dbReference type="ARBA" id="ARBA00022719"/>
    </source>
</evidence>
<comment type="caution">
    <text evidence="9">The sequence shown here is derived from an EMBL/GenBank/DDBJ whole genome shotgun (WGS) entry which is preliminary data.</text>
</comment>
<evidence type="ECO:0000256" key="6">
    <source>
        <dbReference type="ARBA" id="ARBA00022989"/>
    </source>
</evidence>
<keyword evidence="3 8" id="KW-0813">Transport</keyword>
<accession>A0A660LC37</accession>
<dbReference type="InterPro" id="IPR039428">
    <property type="entry name" value="NUOK/Mnh_C1-like"/>
</dbReference>